<dbReference type="Gene3D" id="2.40.30.170">
    <property type="match status" value="1"/>
</dbReference>
<feature type="domain" description="Multidrug resistance protein MdtA-like alpha-helical hairpin" evidence="4">
    <location>
        <begin position="144"/>
        <end position="212"/>
    </location>
</feature>
<name>A0A845AE39_9SPHN</name>
<evidence type="ECO:0000313" key="9">
    <source>
        <dbReference type="Proteomes" id="UP000439780"/>
    </source>
</evidence>
<evidence type="ECO:0000259" key="6">
    <source>
        <dbReference type="Pfam" id="PF25944"/>
    </source>
</evidence>
<gene>
    <name evidence="8" type="ORF">GRI58_02335</name>
</gene>
<feature type="domain" description="Multidrug resistance protein MdtA-like beta-barrel" evidence="6">
    <location>
        <begin position="249"/>
        <end position="334"/>
    </location>
</feature>
<feature type="domain" description="Multidrug resistance protein MdtA-like C-terminal permuted SH3" evidence="7">
    <location>
        <begin position="340"/>
        <end position="401"/>
    </location>
</feature>
<comment type="similarity">
    <text evidence="2">Belongs to the membrane fusion protein (MFP) (TC 8.A.1) family.</text>
</comment>
<evidence type="ECO:0000259" key="4">
    <source>
        <dbReference type="Pfam" id="PF25876"/>
    </source>
</evidence>
<comment type="subcellular location">
    <subcellularLocation>
        <location evidence="1">Cell envelope</location>
    </subcellularLocation>
</comment>
<dbReference type="Pfam" id="PF25944">
    <property type="entry name" value="Beta-barrel_RND"/>
    <property type="match status" value="1"/>
</dbReference>
<dbReference type="Gene3D" id="2.40.420.20">
    <property type="match status" value="1"/>
</dbReference>
<dbReference type="PANTHER" id="PTHR30158:SF3">
    <property type="entry name" value="MULTIDRUG EFFLUX PUMP SUBUNIT ACRA-RELATED"/>
    <property type="match status" value="1"/>
</dbReference>
<dbReference type="Gene3D" id="1.10.287.470">
    <property type="entry name" value="Helix hairpin bin"/>
    <property type="match status" value="1"/>
</dbReference>
<dbReference type="InterPro" id="IPR006143">
    <property type="entry name" value="RND_pump_MFP"/>
</dbReference>
<evidence type="ECO:0000256" key="3">
    <source>
        <dbReference type="SAM" id="MobiDB-lite"/>
    </source>
</evidence>
<dbReference type="NCBIfam" id="TIGR01730">
    <property type="entry name" value="RND_mfp"/>
    <property type="match status" value="1"/>
</dbReference>
<protein>
    <submittedName>
        <fullName evidence="8">Efflux RND transporter periplasmic adaptor subunit</fullName>
    </submittedName>
</protein>
<evidence type="ECO:0000259" key="5">
    <source>
        <dbReference type="Pfam" id="PF25917"/>
    </source>
</evidence>
<dbReference type="InterPro" id="IPR058625">
    <property type="entry name" value="MdtA-like_BSH"/>
</dbReference>
<dbReference type="SUPFAM" id="SSF111369">
    <property type="entry name" value="HlyD-like secretion proteins"/>
    <property type="match status" value="1"/>
</dbReference>
<dbReference type="Pfam" id="PF25967">
    <property type="entry name" value="RND-MFP_C"/>
    <property type="match status" value="1"/>
</dbReference>
<evidence type="ECO:0000256" key="2">
    <source>
        <dbReference type="ARBA" id="ARBA00009477"/>
    </source>
</evidence>
<dbReference type="InterPro" id="IPR058626">
    <property type="entry name" value="MdtA-like_b-barrel"/>
</dbReference>
<dbReference type="Proteomes" id="UP000439780">
    <property type="component" value="Unassembled WGS sequence"/>
</dbReference>
<dbReference type="Gene3D" id="2.40.50.100">
    <property type="match status" value="1"/>
</dbReference>
<dbReference type="InterPro" id="IPR058627">
    <property type="entry name" value="MdtA-like_C"/>
</dbReference>
<reference evidence="8 9" key="1">
    <citation type="submission" date="2019-12" db="EMBL/GenBank/DDBJ databases">
        <title>Genomic-based taxomic classification of the family Erythrobacteraceae.</title>
        <authorList>
            <person name="Xu L."/>
        </authorList>
    </citation>
    <scope>NUCLEOTIDE SEQUENCE [LARGE SCALE GENOMIC DNA]</scope>
    <source>
        <strain evidence="8 9">KEMB 9005-328</strain>
    </source>
</reference>
<dbReference type="EMBL" id="WTYA01000001">
    <property type="protein sequence ID" value="MXP27659.1"/>
    <property type="molecule type" value="Genomic_DNA"/>
</dbReference>
<dbReference type="AlphaFoldDB" id="A0A845AE39"/>
<dbReference type="FunFam" id="2.40.420.20:FF:000001">
    <property type="entry name" value="Efflux RND transporter periplasmic adaptor subunit"/>
    <property type="match status" value="1"/>
</dbReference>
<dbReference type="InterPro" id="IPR058624">
    <property type="entry name" value="MdtA-like_HH"/>
</dbReference>
<comment type="caution">
    <text evidence="8">The sequence shown here is derived from an EMBL/GenBank/DDBJ whole genome shotgun (WGS) entry which is preliminary data.</text>
</comment>
<evidence type="ECO:0000256" key="1">
    <source>
        <dbReference type="ARBA" id="ARBA00004196"/>
    </source>
</evidence>
<organism evidence="8 9">
    <name type="scientific">Qipengyuania algicida</name>
    <dbReference type="NCBI Taxonomy" id="1836209"/>
    <lineage>
        <taxon>Bacteria</taxon>
        <taxon>Pseudomonadati</taxon>
        <taxon>Pseudomonadota</taxon>
        <taxon>Alphaproteobacteria</taxon>
        <taxon>Sphingomonadales</taxon>
        <taxon>Erythrobacteraceae</taxon>
        <taxon>Qipengyuania</taxon>
    </lineage>
</organism>
<feature type="region of interest" description="Disordered" evidence="3">
    <location>
        <begin position="407"/>
        <end position="435"/>
    </location>
</feature>
<keyword evidence="9" id="KW-1185">Reference proteome</keyword>
<dbReference type="GO" id="GO:0005886">
    <property type="term" value="C:plasma membrane"/>
    <property type="evidence" value="ECO:0007669"/>
    <property type="project" value="UniProtKB-SubCell"/>
</dbReference>
<dbReference type="Pfam" id="PF25917">
    <property type="entry name" value="BSH_RND"/>
    <property type="match status" value="1"/>
</dbReference>
<evidence type="ECO:0000313" key="8">
    <source>
        <dbReference type="EMBL" id="MXP27659.1"/>
    </source>
</evidence>
<feature type="domain" description="Multidrug resistance protein MdtA-like barrel-sandwich hybrid" evidence="5">
    <location>
        <begin position="103"/>
        <end position="245"/>
    </location>
</feature>
<dbReference type="GO" id="GO:0022857">
    <property type="term" value="F:transmembrane transporter activity"/>
    <property type="evidence" value="ECO:0007669"/>
    <property type="project" value="InterPro"/>
</dbReference>
<sequence length="435" mass="45669">MHFVDQTCRSPRRSLATDGQSVICASVNDPHHLLPHRESLESSRNPLLICLVGLALLTLAACSGGDSKGRGGPREANVGYVVVQPQTVPIPVTLGGRVVAYQTSEVRPQVNGLIKRIYFDEGGYVRAGQPLFQIDPSLYRASVAQAQANLASARASSAAAKAKADRYKPLAAMGAVAQQDYTDAQAAANEAAAAVQQARAALSTAQINLRFTTVPAPISGRIGRSLFTVGALVSNSQTDPLAVIQRTDPTYVDMQQSASDLTKLRQRLASGGVAPGSTTVHLNLDDGTQYPQAGTVQFSEVTVNQDSGTVTLRAKFPNPRNILLPGMFVTAVFDQATDKNAFLVPQQAVKRDFNGAAYVYLVGPGNKVVQRTVVTDRTSGSNWVVTSGLKAGDKVITQALDTLKAGASVNPAPASQPQRIGAPRSGAAGSKKQGG</sequence>
<dbReference type="OrthoDB" id="9816569at2"/>
<evidence type="ECO:0000259" key="7">
    <source>
        <dbReference type="Pfam" id="PF25967"/>
    </source>
</evidence>
<accession>A0A845AE39</accession>
<dbReference type="PANTHER" id="PTHR30158">
    <property type="entry name" value="ACRA/E-RELATED COMPONENT OF DRUG EFFLUX TRANSPORTER"/>
    <property type="match status" value="1"/>
</dbReference>
<dbReference type="GO" id="GO:0046677">
    <property type="term" value="P:response to antibiotic"/>
    <property type="evidence" value="ECO:0007669"/>
    <property type="project" value="TreeGrafter"/>
</dbReference>
<proteinExistence type="inferred from homology"/>
<dbReference type="Pfam" id="PF25876">
    <property type="entry name" value="HH_MFP_RND"/>
    <property type="match status" value="1"/>
</dbReference>